<evidence type="ECO:0000256" key="6">
    <source>
        <dbReference type="SAM" id="MobiDB-lite"/>
    </source>
</evidence>
<dbReference type="PANTHER" id="PTHR43364">
    <property type="entry name" value="NADH-SPECIFIC METHYLGLYOXAL REDUCTASE-RELATED"/>
    <property type="match status" value="1"/>
</dbReference>
<keyword evidence="10" id="KW-1185">Reference proteome</keyword>
<dbReference type="RefSeq" id="XP_038790869.1">
    <property type="nucleotide sequence ID" value="XM_038927577.1"/>
</dbReference>
<feature type="region of interest" description="Disordered" evidence="6">
    <location>
        <begin position="256"/>
        <end position="285"/>
    </location>
</feature>
<comment type="pathway">
    <text evidence="1">Mycotoxin biosynthesis.</text>
</comment>
<dbReference type="EMBL" id="JAAABM010000002">
    <property type="protein sequence ID" value="KAF7680879.1"/>
    <property type="molecule type" value="Genomic_DNA"/>
</dbReference>
<comment type="caution">
    <text evidence="9">The sequence shown here is derived from an EMBL/GenBank/DDBJ whole genome shotgun (WGS) entry which is preliminary data.</text>
</comment>
<evidence type="ECO:0000256" key="4">
    <source>
        <dbReference type="ARBA" id="ARBA00023002"/>
    </source>
</evidence>
<proteinExistence type="inferred from homology"/>
<dbReference type="InterPro" id="IPR050523">
    <property type="entry name" value="AKR_Detox_Biosynth"/>
</dbReference>
<dbReference type="FunFam" id="3.20.20.100:FF:000004">
    <property type="entry name" value="Oxidoreductase, aldo/keto reductase"/>
    <property type="match status" value="1"/>
</dbReference>
<evidence type="ECO:0000256" key="3">
    <source>
        <dbReference type="ARBA" id="ARBA00022857"/>
    </source>
</evidence>
<dbReference type="InterPro" id="IPR036812">
    <property type="entry name" value="NAD(P)_OxRdtase_dom_sf"/>
</dbReference>
<dbReference type="InterPro" id="IPR023210">
    <property type="entry name" value="NADP_OxRdtase_dom"/>
</dbReference>
<evidence type="ECO:0000256" key="2">
    <source>
        <dbReference type="ARBA" id="ARBA00007905"/>
    </source>
</evidence>
<evidence type="ECO:0000313" key="9">
    <source>
        <dbReference type="EMBL" id="KAF7680879.1"/>
    </source>
</evidence>
<evidence type="ECO:0000313" key="10">
    <source>
        <dbReference type="Proteomes" id="UP000596902"/>
    </source>
</evidence>
<protein>
    <recommendedName>
        <fullName evidence="11">Aldo-keto reductase</fullName>
    </recommendedName>
</protein>
<dbReference type="SUPFAM" id="SSF51430">
    <property type="entry name" value="NAD(P)-linked oxidoreductase"/>
    <property type="match status" value="1"/>
</dbReference>
<evidence type="ECO:0000256" key="5">
    <source>
        <dbReference type="ARBA" id="ARBA00023026"/>
    </source>
</evidence>
<feature type="domain" description="NADP-dependent oxidoreductase" evidence="7">
    <location>
        <begin position="32"/>
        <end position="341"/>
    </location>
</feature>
<dbReference type="AlphaFoldDB" id="A0A8H7BAZ3"/>
<keyword evidence="3" id="KW-0521">NADP</keyword>
<dbReference type="GO" id="GO:0016491">
    <property type="term" value="F:oxidoreductase activity"/>
    <property type="evidence" value="ECO:0007669"/>
    <property type="project" value="UniProtKB-KW"/>
</dbReference>
<name>A0A8H7BAZ3_9PLEO</name>
<evidence type="ECO:0000259" key="7">
    <source>
        <dbReference type="Pfam" id="PF00248"/>
    </source>
</evidence>
<accession>A0A8H7BAZ3</accession>
<evidence type="ECO:0000259" key="8">
    <source>
        <dbReference type="Pfam" id="PF20415"/>
    </source>
</evidence>
<organism evidence="9 10">
    <name type="scientific">Alternaria burnsii</name>
    <dbReference type="NCBI Taxonomy" id="1187904"/>
    <lineage>
        <taxon>Eukaryota</taxon>
        <taxon>Fungi</taxon>
        <taxon>Dikarya</taxon>
        <taxon>Ascomycota</taxon>
        <taxon>Pezizomycotina</taxon>
        <taxon>Dothideomycetes</taxon>
        <taxon>Pleosporomycetidae</taxon>
        <taxon>Pleosporales</taxon>
        <taxon>Pleosporineae</taxon>
        <taxon>Pleosporaceae</taxon>
        <taxon>Alternaria</taxon>
        <taxon>Alternaria sect. Alternaria</taxon>
    </lineage>
</organism>
<feature type="domain" description="DUF6699" evidence="8">
    <location>
        <begin position="434"/>
        <end position="502"/>
    </location>
</feature>
<reference evidence="9" key="2">
    <citation type="submission" date="2020-08" db="EMBL/GenBank/DDBJ databases">
        <title>Draft Genome Sequence of Cumin Blight Pathogen Alternaria burnsii.</title>
        <authorList>
            <person name="Feng Z."/>
        </authorList>
    </citation>
    <scope>NUCLEOTIDE SEQUENCE</scope>
    <source>
        <strain evidence="9">CBS107.38</strain>
    </source>
</reference>
<dbReference type="Pfam" id="PF00248">
    <property type="entry name" value="Aldo_ket_red"/>
    <property type="match status" value="1"/>
</dbReference>
<dbReference type="GO" id="GO:0005829">
    <property type="term" value="C:cytosol"/>
    <property type="evidence" value="ECO:0007669"/>
    <property type="project" value="UniProtKB-ARBA"/>
</dbReference>
<evidence type="ECO:0000256" key="1">
    <source>
        <dbReference type="ARBA" id="ARBA00004685"/>
    </source>
</evidence>
<comment type="similarity">
    <text evidence="2">Belongs to the aldo/keto reductase family.</text>
</comment>
<keyword evidence="5" id="KW-0843">Virulence</keyword>
<gene>
    <name evidence="9" type="ORF">GT037_002530</name>
</gene>
<dbReference type="Gene3D" id="3.20.20.100">
    <property type="entry name" value="NADP-dependent oxidoreductase domain"/>
    <property type="match status" value="1"/>
</dbReference>
<dbReference type="GeneID" id="62200755"/>
<sequence length="551" mass="62123">MPDKLDVQGLLQESKAEYKRLGKSGLKVSVPILGAMSIGSSKWQPWVIEEEESLPLLKAAYDRGLTTWDTANVYSNGVSEELVGKAIKKYDLPREKLVILTKCFGYVGEDPGLRTIQYGTELPQLKDYVNQGGLSRQAIFNAVNASLKRLDLEYIDLLQIHRYDPNTPLEETMEALHDLVKSGKVRYIGASSMWAVQFAQMQFTAEKNGWTKFISMQNHYNLLYREEEREMNRFCNDTGVGLIPWAPLCRGHLARPPSAFGSTTRSEGEQKAGNQTSGNNERDKKIIGRVEEIAKKHDWKMSHVALAWINKRVASPIIGFSSVDRMDEALAARGKELTEEEENSKQSPYSFPSSFIIYNPSQSPSSQLQLHTTTMAAETENTLQKVDSLTDHQDGAAKKGHRRVSSMAADVYRIEDLEKEGKKIEIAIETQKLNWKLNKSPSTVEDPSVLKMPLTEPKLKSIALHFPLGLEVTARNMKGVTIKDALDAIHKQFKKRADDEFEKPYLMGFEWDPEECYTRFIVHQSAVPTVKNEFGSSKKKKKNKAEGEEGS</sequence>
<dbReference type="PANTHER" id="PTHR43364:SF9">
    <property type="entry name" value="OXIDOREDUCTASE"/>
    <property type="match status" value="1"/>
</dbReference>
<dbReference type="Proteomes" id="UP000596902">
    <property type="component" value="Unassembled WGS sequence"/>
</dbReference>
<dbReference type="Pfam" id="PF20415">
    <property type="entry name" value="DUF6699"/>
    <property type="match status" value="1"/>
</dbReference>
<dbReference type="InterPro" id="IPR046522">
    <property type="entry name" value="DUF6699"/>
</dbReference>
<dbReference type="CDD" id="cd19079">
    <property type="entry name" value="AKR_EcYajO-like"/>
    <property type="match status" value="1"/>
</dbReference>
<reference evidence="9" key="1">
    <citation type="submission" date="2020-01" db="EMBL/GenBank/DDBJ databases">
        <authorList>
            <person name="Feng Z.H.Z."/>
        </authorList>
    </citation>
    <scope>NUCLEOTIDE SEQUENCE</scope>
    <source>
        <strain evidence="9">CBS107.38</strain>
    </source>
</reference>
<evidence type="ECO:0008006" key="11">
    <source>
        <dbReference type="Google" id="ProtNLM"/>
    </source>
</evidence>
<keyword evidence="4" id="KW-0560">Oxidoreductase</keyword>
<feature type="region of interest" description="Disordered" evidence="6">
    <location>
        <begin position="531"/>
        <end position="551"/>
    </location>
</feature>